<reference evidence="1 2" key="1">
    <citation type="submission" date="2018-12" db="EMBL/GenBank/DDBJ databases">
        <authorList>
            <consortium name="Pathogen Informatics"/>
        </authorList>
    </citation>
    <scope>NUCLEOTIDE SEQUENCE [LARGE SCALE GENOMIC DNA]</scope>
    <source>
        <strain evidence="1 2">NCTC11214</strain>
    </source>
</reference>
<sequence length="129" mass="14512">MSKDTLNFYEDDEGMVAQVVLEGFGSNEVDIIYLESDEVDQQLEDSVDFLREHQNEMSKSVTTAIKAYIKNIYHSDSTGLELMKVYVFPGEHEEFGLLFRWEGDVEHGVGARLTALNVVKVGSAEVAFV</sequence>
<accession>A0A3S4DEF9</accession>
<evidence type="ECO:0000313" key="1">
    <source>
        <dbReference type="EMBL" id="VDZ53183.1"/>
    </source>
</evidence>
<gene>
    <name evidence="1" type="ORF">NCTC11214_00975</name>
</gene>
<evidence type="ECO:0000313" key="2">
    <source>
        <dbReference type="Proteomes" id="UP000281391"/>
    </source>
</evidence>
<organism evidence="1 2">
    <name type="scientific">Serratia odorifera</name>
    <dbReference type="NCBI Taxonomy" id="618"/>
    <lineage>
        <taxon>Bacteria</taxon>
        <taxon>Pseudomonadati</taxon>
        <taxon>Pseudomonadota</taxon>
        <taxon>Gammaproteobacteria</taxon>
        <taxon>Enterobacterales</taxon>
        <taxon>Yersiniaceae</taxon>
        <taxon>Serratia</taxon>
    </lineage>
</organism>
<dbReference type="KEGG" id="sof:NCTC11214_00975"/>
<dbReference type="EMBL" id="LR134117">
    <property type="protein sequence ID" value="VDZ53183.1"/>
    <property type="molecule type" value="Genomic_DNA"/>
</dbReference>
<dbReference type="AlphaFoldDB" id="A0A3S4DEF9"/>
<dbReference type="Proteomes" id="UP000281391">
    <property type="component" value="Chromosome"/>
</dbReference>
<dbReference type="RefSeq" id="WP_004955730.1">
    <property type="nucleotide sequence ID" value="NZ_JAEKCK010000004.1"/>
</dbReference>
<name>A0A3S4DEF9_SEROD</name>
<protein>
    <submittedName>
        <fullName evidence="1">Uncharacterized protein</fullName>
    </submittedName>
</protein>
<proteinExistence type="predicted"/>